<dbReference type="AlphaFoldDB" id="A0A1G6TBC6"/>
<name>A0A1G6TBC6_9NOCA</name>
<dbReference type="RefSeq" id="WP_255312559.1">
    <property type="nucleotide sequence ID" value="NZ_FNAB01000003.1"/>
</dbReference>
<dbReference type="Proteomes" id="UP000199417">
    <property type="component" value="Unassembled WGS sequence"/>
</dbReference>
<organism evidence="1 2">
    <name type="scientific">Rhodococcus tukisamuensis</name>
    <dbReference type="NCBI Taxonomy" id="168276"/>
    <lineage>
        <taxon>Bacteria</taxon>
        <taxon>Bacillati</taxon>
        <taxon>Actinomycetota</taxon>
        <taxon>Actinomycetes</taxon>
        <taxon>Mycobacteriales</taxon>
        <taxon>Nocardiaceae</taxon>
        <taxon>Rhodococcus</taxon>
    </lineage>
</organism>
<evidence type="ECO:0000313" key="2">
    <source>
        <dbReference type="Proteomes" id="UP000199417"/>
    </source>
</evidence>
<evidence type="ECO:0000313" key="1">
    <source>
        <dbReference type="EMBL" id="SDD26154.1"/>
    </source>
</evidence>
<dbReference type="EMBL" id="FNAB01000003">
    <property type="protein sequence ID" value="SDD26154.1"/>
    <property type="molecule type" value="Genomic_DNA"/>
</dbReference>
<proteinExistence type="predicted"/>
<accession>A0A1G6TBC6</accession>
<sequence>MTLVDSSPSGFPLEAWWHTLATFGMDGHLDFNATLREQFNVPGT</sequence>
<gene>
    <name evidence="1" type="ORF">SAMN05444580_103457</name>
</gene>
<keyword evidence="2" id="KW-1185">Reference proteome</keyword>
<protein>
    <submittedName>
        <fullName evidence="1">Uncharacterized protein</fullName>
    </submittedName>
</protein>
<reference evidence="1 2" key="1">
    <citation type="submission" date="2016-10" db="EMBL/GenBank/DDBJ databases">
        <authorList>
            <person name="de Groot N.N."/>
        </authorList>
    </citation>
    <scope>NUCLEOTIDE SEQUENCE [LARGE SCALE GENOMIC DNA]</scope>
    <source>
        <strain evidence="1 2">JCM 11308</strain>
    </source>
</reference>